<keyword evidence="3" id="KW-0812">Transmembrane</keyword>
<dbReference type="OrthoDB" id="288532at2"/>
<keyword evidence="6" id="KW-0472">Membrane</keyword>
<evidence type="ECO:0000313" key="9">
    <source>
        <dbReference type="Proteomes" id="UP000273643"/>
    </source>
</evidence>
<evidence type="ECO:0000256" key="1">
    <source>
        <dbReference type="ARBA" id="ARBA00004323"/>
    </source>
</evidence>
<evidence type="ECO:0000256" key="2">
    <source>
        <dbReference type="ARBA" id="ARBA00022679"/>
    </source>
</evidence>
<keyword evidence="5" id="KW-0333">Golgi apparatus</keyword>
<evidence type="ECO:0000256" key="3">
    <source>
        <dbReference type="ARBA" id="ARBA00022692"/>
    </source>
</evidence>
<evidence type="ECO:0000256" key="5">
    <source>
        <dbReference type="ARBA" id="ARBA00023034"/>
    </source>
</evidence>
<evidence type="ECO:0000313" key="8">
    <source>
        <dbReference type="EMBL" id="ROQ20046.1"/>
    </source>
</evidence>
<dbReference type="Pfam" id="PF03567">
    <property type="entry name" value="Sulfotransfer_2"/>
    <property type="match status" value="1"/>
</dbReference>
<reference evidence="8 9" key="1">
    <citation type="submission" date="2018-11" db="EMBL/GenBank/DDBJ databases">
        <title>Genomic Encyclopedia of Type Strains, Phase IV (KMG-IV): sequencing the most valuable type-strain genomes for metagenomic binning, comparative biology and taxonomic classification.</title>
        <authorList>
            <person name="Goeker M."/>
        </authorList>
    </citation>
    <scope>NUCLEOTIDE SEQUENCE [LARGE SCALE GENOMIC DNA]</scope>
    <source>
        <strain evidence="8 9">DSM 16974</strain>
    </source>
</reference>
<dbReference type="GO" id="GO:0008146">
    <property type="term" value="F:sulfotransferase activity"/>
    <property type="evidence" value="ECO:0007669"/>
    <property type="project" value="InterPro"/>
</dbReference>
<dbReference type="InterPro" id="IPR005331">
    <property type="entry name" value="Sulfotransferase"/>
</dbReference>
<evidence type="ECO:0000256" key="6">
    <source>
        <dbReference type="ARBA" id="ARBA00023136"/>
    </source>
</evidence>
<dbReference type="GO" id="GO:0016020">
    <property type="term" value="C:membrane"/>
    <property type="evidence" value="ECO:0007669"/>
    <property type="project" value="InterPro"/>
</dbReference>
<protein>
    <submittedName>
        <fullName evidence="8">Sulfotransferase family protein</fullName>
    </submittedName>
</protein>
<organism evidence="8 9">
    <name type="scientific">Marinimicrobium koreense</name>
    <dbReference type="NCBI Taxonomy" id="306545"/>
    <lineage>
        <taxon>Bacteria</taxon>
        <taxon>Pseudomonadati</taxon>
        <taxon>Pseudomonadota</taxon>
        <taxon>Gammaproteobacteria</taxon>
        <taxon>Cellvibrionales</taxon>
        <taxon>Cellvibrionaceae</taxon>
        <taxon>Marinimicrobium</taxon>
    </lineage>
</organism>
<accession>A0A3N1P5E7</accession>
<comment type="caution">
    <text evidence="8">The sequence shown here is derived from an EMBL/GenBank/DDBJ whole genome shotgun (WGS) entry which is preliminary data.</text>
</comment>
<dbReference type="Proteomes" id="UP000273643">
    <property type="component" value="Unassembled WGS sequence"/>
</dbReference>
<keyword evidence="4" id="KW-1133">Transmembrane helix</keyword>
<proteinExistence type="predicted"/>
<dbReference type="InterPro" id="IPR018011">
    <property type="entry name" value="Carb_sulfotrans_8-10"/>
</dbReference>
<evidence type="ECO:0000256" key="7">
    <source>
        <dbReference type="ARBA" id="ARBA00023180"/>
    </source>
</evidence>
<dbReference type="PANTHER" id="PTHR12137">
    <property type="entry name" value="CARBOHYDRATE SULFOTRANSFERASE"/>
    <property type="match status" value="1"/>
</dbReference>
<dbReference type="GO" id="GO:0016051">
    <property type="term" value="P:carbohydrate biosynthetic process"/>
    <property type="evidence" value="ECO:0007669"/>
    <property type="project" value="InterPro"/>
</dbReference>
<keyword evidence="2 8" id="KW-0808">Transferase</keyword>
<dbReference type="SUPFAM" id="SSF52540">
    <property type="entry name" value="P-loop containing nucleoside triphosphate hydrolases"/>
    <property type="match status" value="1"/>
</dbReference>
<dbReference type="InterPro" id="IPR027417">
    <property type="entry name" value="P-loop_NTPase"/>
</dbReference>
<keyword evidence="7" id="KW-0325">Glycoprotein</keyword>
<evidence type="ECO:0000256" key="4">
    <source>
        <dbReference type="ARBA" id="ARBA00022989"/>
    </source>
</evidence>
<dbReference type="EMBL" id="RJUK01000001">
    <property type="protein sequence ID" value="ROQ20046.1"/>
    <property type="molecule type" value="Genomic_DNA"/>
</dbReference>
<comment type="subcellular location">
    <subcellularLocation>
        <location evidence="1">Golgi apparatus membrane</location>
        <topology evidence="1">Single-pass type II membrane protein</topology>
    </subcellularLocation>
</comment>
<sequence length="260" mass="30062">MTRQCYVDHGKKIVVFWAPKSGCTSIVDIFAEGVLEGRWELKGKAYSRKDLVYFGYHHNYRQAYQLLRSGEGYKSIAVLRDPYDRAVSGYIEKFVRHSSGRPILTCDDMEPFARKTYMNICEHHGLGVADGITFRQFVDYICDCVSKRMESLDHHFNSQVPHFYREVGFSYDYLYRLSSFPDFVEKLSELSGNDIDVVHKRTNKAVIDQDQSGEDYSGATNFNLAAIDGGINRRQFNDVGCMDRMTKDFSDDYFYFDKGC</sequence>
<dbReference type="RefSeq" id="WP_123637294.1">
    <property type="nucleotide sequence ID" value="NZ_RJUK01000001.1"/>
</dbReference>
<dbReference type="PANTHER" id="PTHR12137:SF54">
    <property type="entry name" value="CARBOHYDRATE SULFOTRANSFERASE"/>
    <property type="match status" value="1"/>
</dbReference>
<dbReference type="AlphaFoldDB" id="A0A3N1P5E7"/>
<gene>
    <name evidence="8" type="ORF">EDC38_0639</name>
</gene>
<name>A0A3N1P5E7_9GAMM</name>
<keyword evidence="9" id="KW-1185">Reference proteome</keyword>